<dbReference type="EMBL" id="GL996499">
    <property type="protein sequence ID" value="EGW35687.1"/>
    <property type="molecule type" value="Genomic_DNA"/>
</dbReference>
<keyword evidence="6" id="KW-0131">Cell cycle</keyword>
<dbReference type="GO" id="GO:0070979">
    <property type="term" value="P:protein K11-linked ubiquitination"/>
    <property type="evidence" value="ECO:0007669"/>
    <property type="project" value="TreeGrafter"/>
</dbReference>
<dbReference type="Proteomes" id="UP000000709">
    <property type="component" value="Unassembled WGS sequence"/>
</dbReference>
<keyword evidence="4" id="KW-0498">Mitosis</keyword>
<dbReference type="GO" id="GO:0005680">
    <property type="term" value="C:anaphase-promoting complex"/>
    <property type="evidence" value="ECO:0007669"/>
    <property type="project" value="InterPro"/>
</dbReference>
<feature type="domain" description="Anaphase-promoting complex subunit 5" evidence="7">
    <location>
        <begin position="88"/>
        <end position="177"/>
    </location>
</feature>
<dbReference type="InParanoid" id="G3AER1"/>
<dbReference type="OMA" id="MARENND"/>
<comment type="similarity">
    <text evidence="1">Belongs to the APC5 family.</text>
</comment>
<dbReference type="Pfam" id="PF12862">
    <property type="entry name" value="ANAPC5"/>
    <property type="match status" value="1"/>
</dbReference>
<organism evidence="9">
    <name type="scientific">Spathaspora passalidarum (strain NRRL Y-27907 / 11-Y1)</name>
    <dbReference type="NCBI Taxonomy" id="619300"/>
    <lineage>
        <taxon>Eukaryota</taxon>
        <taxon>Fungi</taxon>
        <taxon>Dikarya</taxon>
        <taxon>Ascomycota</taxon>
        <taxon>Saccharomycotina</taxon>
        <taxon>Pichiomycetes</taxon>
        <taxon>Debaryomycetaceae</taxon>
        <taxon>Spathaspora</taxon>
    </lineage>
</organism>
<keyword evidence="3" id="KW-0132">Cell division</keyword>
<dbReference type="GO" id="GO:0045842">
    <property type="term" value="P:positive regulation of mitotic metaphase/anaphase transition"/>
    <property type="evidence" value="ECO:0007669"/>
    <property type="project" value="TreeGrafter"/>
</dbReference>
<dbReference type="HOGENOM" id="CLU_020870_0_0_1"/>
<dbReference type="FunCoup" id="G3AER1">
    <property type="interactions" value="161"/>
</dbReference>
<proteinExistence type="inferred from homology"/>
<evidence type="ECO:0000256" key="6">
    <source>
        <dbReference type="ARBA" id="ARBA00023306"/>
    </source>
</evidence>
<evidence type="ECO:0000256" key="3">
    <source>
        <dbReference type="ARBA" id="ARBA00022618"/>
    </source>
</evidence>
<evidence type="ECO:0000256" key="4">
    <source>
        <dbReference type="ARBA" id="ARBA00022776"/>
    </source>
</evidence>
<dbReference type="PANTHER" id="PTHR12830">
    <property type="entry name" value="ANAPHASE-PROMOTING COMPLEX SUBUNIT 5"/>
    <property type="match status" value="1"/>
</dbReference>
<dbReference type="eggNOG" id="KOG4322">
    <property type="taxonomic scope" value="Eukaryota"/>
</dbReference>
<evidence type="ECO:0000256" key="2">
    <source>
        <dbReference type="ARBA" id="ARBA00016066"/>
    </source>
</evidence>
<evidence type="ECO:0000256" key="5">
    <source>
        <dbReference type="ARBA" id="ARBA00022786"/>
    </source>
</evidence>
<dbReference type="GeneID" id="18872663"/>
<evidence type="ECO:0000259" key="7">
    <source>
        <dbReference type="Pfam" id="PF12862"/>
    </source>
</evidence>
<dbReference type="KEGG" id="spaa:SPAPADRAFT_58893"/>
<dbReference type="STRING" id="619300.G3AER1"/>
<dbReference type="PANTHER" id="PTHR12830:SF9">
    <property type="entry name" value="ANAPHASE-PROMOTING COMPLEX SUBUNIT 5"/>
    <property type="match status" value="1"/>
</dbReference>
<dbReference type="RefSeq" id="XP_007373099.1">
    <property type="nucleotide sequence ID" value="XM_007373037.1"/>
</dbReference>
<dbReference type="InterPro" id="IPR026000">
    <property type="entry name" value="Apc5_dom"/>
</dbReference>
<name>G3AER1_SPAPN</name>
<evidence type="ECO:0000313" key="8">
    <source>
        <dbReference type="EMBL" id="EGW35687.1"/>
    </source>
</evidence>
<dbReference type="InterPro" id="IPR037679">
    <property type="entry name" value="Apc5"/>
</dbReference>
<gene>
    <name evidence="8" type="ORF">SPAPADRAFT_58893</name>
</gene>
<dbReference type="OrthoDB" id="2504561at2759"/>
<keyword evidence="5" id="KW-0833">Ubl conjugation pathway</keyword>
<dbReference type="GO" id="GO:0031145">
    <property type="term" value="P:anaphase-promoting complex-dependent catabolic process"/>
    <property type="evidence" value="ECO:0007669"/>
    <property type="project" value="TreeGrafter"/>
</dbReference>
<dbReference type="GO" id="GO:0051301">
    <property type="term" value="P:cell division"/>
    <property type="evidence" value="ECO:0007669"/>
    <property type="project" value="UniProtKB-KW"/>
</dbReference>
<sequence length="564" mass="65386">MYLSMGGAIGDTFDSEDNSELFSRLNQQLTEANIDSMSNSTKEIASESDLSLILNKQIELLESKGISPPELLDRIFTSSTVANLPSYYYINYLESLKVYDYNSSFESLYRYFDYMVSNNSKYFYHFALILKANLHQYYNQHELAVNSIQEAISIARENKDNSTLTYIISWLFNYIKDKPELVGDTANPNQLLEFLIKKTKSVSLSLYSLSYNFKTFQVLNHGGGIRTYLNDLTKATYISIYDEFQITSFIKTMEMGVIVWNRIGNNILSEVYNDIAIEFTNNSNDLISLKIRLNFLKFLQGDIESSYNELQELKKSVQHDYSLFNSIQIRSLIMLIKINLFKGKFVQAKEIVVTLLDNDLQDIELIHEFIQLQVEIEIYLENYSRALKLIEKHQHRSNTYLMIRLKLLKCAIFNKSNNHIKSFSLIIQTIQLSHKCGYANLLMEALIIFINILNHLGYFQDVLDIFENIMPALISLNSQHLTSQAYFGLAHAYFNNYKKTQQEALFNNVLKFLNKSIKGFNSCNDLINVRSCSEFEIEIAKYSQDHELLVHARENLDRINTLIG</sequence>
<protein>
    <recommendedName>
        <fullName evidence="2">Anaphase-promoting complex subunit 5</fullName>
    </recommendedName>
</protein>
<dbReference type="AlphaFoldDB" id="G3AER1"/>
<keyword evidence="9" id="KW-1185">Reference proteome</keyword>
<evidence type="ECO:0000256" key="1">
    <source>
        <dbReference type="ARBA" id="ARBA00007450"/>
    </source>
</evidence>
<accession>G3AER1</accession>
<evidence type="ECO:0000313" key="9">
    <source>
        <dbReference type="Proteomes" id="UP000000709"/>
    </source>
</evidence>
<reference evidence="8 9" key="1">
    <citation type="journal article" date="2011" name="Proc. Natl. Acad. Sci. U.S.A.">
        <title>Comparative genomics of xylose-fermenting fungi for enhanced biofuel production.</title>
        <authorList>
            <person name="Wohlbach D.J."/>
            <person name="Kuo A."/>
            <person name="Sato T.K."/>
            <person name="Potts K.M."/>
            <person name="Salamov A.A."/>
            <person name="LaButti K.M."/>
            <person name="Sun H."/>
            <person name="Clum A."/>
            <person name="Pangilinan J.L."/>
            <person name="Lindquist E.A."/>
            <person name="Lucas S."/>
            <person name="Lapidus A."/>
            <person name="Jin M."/>
            <person name="Gunawan C."/>
            <person name="Balan V."/>
            <person name="Dale B.E."/>
            <person name="Jeffries T.W."/>
            <person name="Zinkel R."/>
            <person name="Barry K.W."/>
            <person name="Grigoriev I.V."/>
            <person name="Gasch A.P."/>
        </authorList>
    </citation>
    <scope>NUCLEOTIDE SEQUENCE [LARGE SCALE GENOMIC DNA]</scope>
    <source>
        <strain evidence="9">NRRL Y-27907 / 11-Y1</strain>
    </source>
</reference>